<organism evidence="2 3">
    <name type="scientific">Trichonephila inaurata madagascariensis</name>
    <dbReference type="NCBI Taxonomy" id="2747483"/>
    <lineage>
        <taxon>Eukaryota</taxon>
        <taxon>Metazoa</taxon>
        <taxon>Ecdysozoa</taxon>
        <taxon>Arthropoda</taxon>
        <taxon>Chelicerata</taxon>
        <taxon>Arachnida</taxon>
        <taxon>Araneae</taxon>
        <taxon>Araneomorphae</taxon>
        <taxon>Entelegynae</taxon>
        <taxon>Araneoidea</taxon>
        <taxon>Nephilidae</taxon>
        <taxon>Trichonephila</taxon>
        <taxon>Trichonephila inaurata</taxon>
    </lineage>
</organism>
<gene>
    <name evidence="2" type="ORF">TNIN_168621</name>
</gene>
<dbReference type="AlphaFoldDB" id="A0A8X6YS68"/>
<keyword evidence="3" id="KW-1185">Reference proteome</keyword>
<evidence type="ECO:0000313" key="3">
    <source>
        <dbReference type="Proteomes" id="UP000886998"/>
    </source>
</evidence>
<reference evidence="2" key="1">
    <citation type="submission" date="2020-08" db="EMBL/GenBank/DDBJ databases">
        <title>Multicomponent nature underlies the extraordinary mechanical properties of spider dragline silk.</title>
        <authorList>
            <person name="Kono N."/>
            <person name="Nakamura H."/>
            <person name="Mori M."/>
            <person name="Yoshida Y."/>
            <person name="Ohtoshi R."/>
            <person name="Malay A.D."/>
            <person name="Moran D.A.P."/>
            <person name="Tomita M."/>
            <person name="Numata K."/>
            <person name="Arakawa K."/>
        </authorList>
    </citation>
    <scope>NUCLEOTIDE SEQUENCE</scope>
</reference>
<feature type="signal peptide" evidence="1">
    <location>
        <begin position="1"/>
        <end position="19"/>
    </location>
</feature>
<dbReference type="EMBL" id="BMAV01021475">
    <property type="protein sequence ID" value="GFY75542.1"/>
    <property type="molecule type" value="Genomic_DNA"/>
</dbReference>
<feature type="chain" id="PRO_5036462383" description="Secreted protein" evidence="1">
    <location>
        <begin position="20"/>
        <end position="103"/>
    </location>
</feature>
<proteinExistence type="predicted"/>
<protein>
    <recommendedName>
        <fullName evidence="4">Secreted protein</fullName>
    </recommendedName>
</protein>
<comment type="caution">
    <text evidence="2">The sequence shown here is derived from an EMBL/GenBank/DDBJ whole genome shotgun (WGS) entry which is preliminary data.</text>
</comment>
<keyword evidence="1" id="KW-0732">Signal</keyword>
<evidence type="ECO:0008006" key="4">
    <source>
        <dbReference type="Google" id="ProtNLM"/>
    </source>
</evidence>
<evidence type="ECO:0000313" key="2">
    <source>
        <dbReference type="EMBL" id="GFY75542.1"/>
    </source>
</evidence>
<evidence type="ECO:0000256" key="1">
    <source>
        <dbReference type="SAM" id="SignalP"/>
    </source>
</evidence>
<name>A0A8X6YS68_9ARAC</name>
<dbReference type="Proteomes" id="UP000886998">
    <property type="component" value="Unassembled WGS sequence"/>
</dbReference>
<sequence>MTNIMRILMVLGFIRSNLTSIANRFFITSHQTQITACSNETTVNSGINPIISKHYFWLSDSALKRNSFNSNNYVMPDYDSIVESFGVVLVHAPKSHRAFISLP</sequence>
<accession>A0A8X6YS68</accession>